<evidence type="ECO:0000313" key="6">
    <source>
        <dbReference type="EMBL" id="VUZ45710.1"/>
    </source>
</evidence>
<sequence length="115" mass="12963">MTFPPWEVDDHLTDASEIVGNDHAPAKGQEQKSKPKRMLSAREALKPVRVFSFNHNVPIINLSDATNTQIFYVSGHLGVIYDVKKNEQYILRGHVNTITSTCASRDRRWLVTGDA</sequence>
<feature type="region of interest" description="Disordered" evidence="5">
    <location>
        <begin position="16"/>
        <end position="39"/>
    </location>
</feature>
<dbReference type="GO" id="GO:0031514">
    <property type="term" value="C:motile cilium"/>
    <property type="evidence" value="ECO:0007669"/>
    <property type="project" value="TreeGrafter"/>
</dbReference>
<evidence type="ECO:0000313" key="7">
    <source>
        <dbReference type="Proteomes" id="UP000321570"/>
    </source>
</evidence>
<dbReference type="InterPro" id="IPR050630">
    <property type="entry name" value="WD_repeat_EMAP"/>
</dbReference>
<comment type="subcellular location">
    <subcellularLocation>
        <location evidence="1">Cell projection</location>
        <location evidence="1">Cilium</location>
    </subcellularLocation>
</comment>
<protein>
    <recommendedName>
        <fullName evidence="8">WD_REPEATS_REGION domain-containing protein</fullName>
    </recommendedName>
</protein>
<keyword evidence="2" id="KW-0853">WD repeat</keyword>
<evidence type="ECO:0000256" key="5">
    <source>
        <dbReference type="SAM" id="MobiDB-lite"/>
    </source>
</evidence>
<organism evidence="6 7">
    <name type="scientific">Hymenolepis diminuta</name>
    <name type="common">Rat tapeworm</name>
    <dbReference type="NCBI Taxonomy" id="6216"/>
    <lineage>
        <taxon>Eukaryota</taxon>
        <taxon>Metazoa</taxon>
        <taxon>Spiralia</taxon>
        <taxon>Lophotrochozoa</taxon>
        <taxon>Platyhelminthes</taxon>
        <taxon>Cestoda</taxon>
        <taxon>Eucestoda</taxon>
        <taxon>Cyclophyllidea</taxon>
        <taxon>Hymenolepididae</taxon>
        <taxon>Hymenolepis</taxon>
    </lineage>
</organism>
<proteinExistence type="predicted"/>
<name>A0A564YER8_HYMDI</name>
<reference evidence="6 7" key="1">
    <citation type="submission" date="2019-07" db="EMBL/GenBank/DDBJ databases">
        <authorList>
            <person name="Jastrzebski P J."/>
            <person name="Paukszto L."/>
            <person name="Jastrzebski P J."/>
        </authorList>
    </citation>
    <scope>NUCLEOTIDE SEQUENCE [LARGE SCALE GENOMIC DNA]</scope>
    <source>
        <strain evidence="6 7">WMS-il1</strain>
    </source>
</reference>
<evidence type="ECO:0000256" key="4">
    <source>
        <dbReference type="ARBA" id="ARBA00023273"/>
    </source>
</evidence>
<dbReference type="InterPro" id="IPR036322">
    <property type="entry name" value="WD40_repeat_dom_sf"/>
</dbReference>
<keyword evidence="3" id="KW-0677">Repeat</keyword>
<evidence type="ECO:0000256" key="1">
    <source>
        <dbReference type="ARBA" id="ARBA00004138"/>
    </source>
</evidence>
<dbReference type="PANTHER" id="PTHR13720:SF13">
    <property type="entry name" value="CILIA- AND FLAGELLA-ASSOCIATED PROTEIN 251"/>
    <property type="match status" value="1"/>
</dbReference>
<keyword evidence="4" id="KW-0966">Cell projection</keyword>
<keyword evidence="7" id="KW-1185">Reference proteome</keyword>
<dbReference type="EMBL" id="CABIJS010000188">
    <property type="protein sequence ID" value="VUZ45710.1"/>
    <property type="molecule type" value="Genomic_DNA"/>
</dbReference>
<evidence type="ECO:0000256" key="3">
    <source>
        <dbReference type="ARBA" id="ARBA00022737"/>
    </source>
</evidence>
<accession>A0A564YER8</accession>
<evidence type="ECO:0000256" key="2">
    <source>
        <dbReference type="ARBA" id="ARBA00022574"/>
    </source>
</evidence>
<evidence type="ECO:0008006" key="8">
    <source>
        <dbReference type="Google" id="ProtNLM"/>
    </source>
</evidence>
<feature type="non-terminal residue" evidence="6">
    <location>
        <position position="115"/>
    </location>
</feature>
<dbReference type="SUPFAM" id="SSF50978">
    <property type="entry name" value="WD40 repeat-like"/>
    <property type="match status" value="1"/>
</dbReference>
<dbReference type="PANTHER" id="PTHR13720">
    <property type="entry name" value="WD-40 REPEAT PROTEIN"/>
    <property type="match status" value="1"/>
</dbReference>
<dbReference type="InterPro" id="IPR015943">
    <property type="entry name" value="WD40/YVTN_repeat-like_dom_sf"/>
</dbReference>
<dbReference type="AlphaFoldDB" id="A0A564YER8"/>
<dbReference type="Proteomes" id="UP000321570">
    <property type="component" value="Unassembled WGS sequence"/>
</dbReference>
<gene>
    <name evidence="6" type="ORF">WMSIL1_LOCUS5760</name>
</gene>
<dbReference type="Gene3D" id="2.130.10.10">
    <property type="entry name" value="YVTN repeat-like/Quinoprotein amine dehydrogenase"/>
    <property type="match status" value="1"/>
</dbReference>